<organism evidence="2">
    <name type="scientific">Hexamita inflata</name>
    <dbReference type="NCBI Taxonomy" id="28002"/>
    <lineage>
        <taxon>Eukaryota</taxon>
        <taxon>Metamonada</taxon>
        <taxon>Diplomonadida</taxon>
        <taxon>Hexamitidae</taxon>
        <taxon>Hexamitinae</taxon>
        <taxon>Hexamita</taxon>
    </lineage>
</organism>
<keyword evidence="1" id="KW-0812">Transmembrane</keyword>
<feature type="transmembrane region" description="Helical" evidence="1">
    <location>
        <begin position="6"/>
        <end position="28"/>
    </location>
</feature>
<evidence type="ECO:0000313" key="2">
    <source>
        <dbReference type="EMBL" id="CAI9974616.1"/>
    </source>
</evidence>
<feature type="transmembrane region" description="Helical" evidence="1">
    <location>
        <begin position="49"/>
        <end position="75"/>
    </location>
</feature>
<comment type="caution">
    <text evidence="2">The sequence shown here is derived from an EMBL/GenBank/DDBJ whole genome shotgun (WGS) entry which is preliminary data.</text>
</comment>
<reference evidence="2" key="1">
    <citation type="submission" date="2023-06" db="EMBL/GenBank/DDBJ databases">
        <authorList>
            <person name="Kurt Z."/>
        </authorList>
    </citation>
    <scope>NUCLEOTIDE SEQUENCE</scope>
</reference>
<proteinExistence type="predicted"/>
<dbReference type="AlphaFoldDB" id="A0AA86RHT9"/>
<reference evidence="3 4" key="2">
    <citation type="submission" date="2024-07" db="EMBL/GenBank/DDBJ databases">
        <authorList>
            <person name="Akdeniz Z."/>
        </authorList>
    </citation>
    <scope>NUCLEOTIDE SEQUENCE [LARGE SCALE GENOMIC DNA]</scope>
</reference>
<name>A0AA86RHT9_9EUKA</name>
<evidence type="ECO:0000256" key="1">
    <source>
        <dbReference type="SAM" id="Phobius"/>
    </source>
</evidence>
<sequence>MMMDIFIMYVVDVIICIQIHSLSSHYPVEHDEVKSIHSIQTILQAFLQFLCRLAAFYFQIIVVASNLCVGLIHLLSNILEVFLIQLEKAEEQVVYSFKSLKWISILL</sequence>
<dbReference type="Proteomes" id="UP001642409">
    <property type="component" value="Unassembled WGS sequence"/>
</dbReference>
<evidence type="ECO:0000313" key="3">
    <source>
        <dbReference type="EMBL" id="CAL6088918.1"/>
    </source>
</evidence>
<dbReference type="EMBL" id="CAXDID020000412">
    <property type="protein sequence ID" value="CAL6088918.1"/>
    <property type="molecule type" value="Genomic_DNA"/>
</dbReference>
<protein>
    <submittedName>
        <fullName evidence="3">Hypothetical_protein</fullName>
    </submittedName>
</protein>
<dbReference type="EMBL" id="CATOUU010001151">
    <property type="protein sequence ID" value="CAI9974616.1"/>
    <property type="molecule type" value="Genomic_DNA"/>
</dbReference>
<accession>A0AA86RHT9</accession>
<keyword evidence="4" id="KW-1185">Reference proteome</keyword>
<keyword evidence="1" id="KW-1133">Transmembrane helix</keyword>
<keyword evidence="1" id="KW-0472">Membrane</keyword>
<evidence type="ECO:0000313" key="4">
    <source>
        <dbReference type="Proteomes" id="UP001642409"/>
    </source>
</evidence>
<gene>
    <name evidence="2" type="ORF">HINF_LOCUS62261</name>
    <name evidence="3" type="ORF">HINF_LOCUS64403</name>
</gene>